<sequence>MKLHEASHRNPRFAHRHTSAKRPIQHPLRNLNDLARPDLYPDNRTTGPILAAFIPKTAAVIWMPTVMKLYHLPDMGRMNM</sequence>
<dbReference type="Proteomes" id="UP000094626">
    <property type="component" value="Plasmid pSA2"/>
</dbReference>
<dbReference type="KEGG" id="nre:BES08_26360"/>
<dbReference type="Proteomes" id="UP000024329">
    <property type="component" value="Unassembled WGS sequence"/>
</dbReference>
<dbReference type="RefSeq" id="WP_036529683.1">
    <property type="nucleotide sequence ID" value="NZ_CP017077.1"/>
</dbReference>
<dbReference type="eggNOG" id="ENOG5031D2S">
    <property type="taxonomic scope" value="Bacteria"/>
</dbReference>
<name>A0A031JIV8_9SPHN</name>
<evidence type="ECO:0000256" key="1">
    <source>
        <dbReference type="SAM" id="MobiDB-lite"/>
    </source>
</evidence>
<evidence type="ECO:0000313" key="4">
    <source>
        <dbReference type="Proteomes" id="UP000024329"/>
    </source>
</evidence>
<organism evidence="3 4">
    <name type="scientific">Novosphingobium resinovorum</name>
    <dbReference type="NCBI Taxonomy" id="158500"/>
    <lineage>
        <taxon>Bacteria</taxon>
        <taxon>Pseudomonadati</taxon>
        <taxon>Pseudomonadota</taxon>
        <taxon>Alphaproteobacteria</taxon>
        <taxon>Sphingomonadales</taxon>
        <taxon>Sphingomonadaceae</taxon>
        <taxon>Novosphingobium</taxon>
    </lineage>
</organism>
<proteinExistence type="predicted"/>
<dbReference type="EMBL" id="CP017077">
    <property type="protein sequence ID" value="AOR80401.1"/>
    <property type="molecule type" value="Genomic_DNA"/>
</dbReference>
<geneLocation type="plasmid" evidence="2 5">
    <name>pSA2</name>
</geneLocation>
<keyword evidence="5" id="KW-1185">Reference proteome</keyword>
<dbReference type="AlphaFoldDB" id="A0A031JIV8"/>
<dbReference type="EMBL" id="JFYZ01000047">
    <property type="protein sequence ID" value="EZP73208.1"/>
    <property type="molecule type" value="Genomic_DNA"/>
</dbReference>
<evidence type="ECO:0000313" key="3">
    <source>
        <dbReference type="EMBL" id="EZP73208.1"/>
    </source>
</evidence>
<evidence type="ECO:0000313" key="5">
    <source>
        <dbReference type="Proteomes" id="UP000094626"/>
    </source>
</evidence>
<reference evidence="3 4" key="1">
    <citation type="submission" date="2014-03" db="EMBL/GenBank/DDBJ databases">
        <title>Whole genome sequence of Novosphingobium resinovorum KF1.</title>
        <authorList>
            <person name="Gan H.M."/>
            <person name="Gan H.Y."/>
            <person name="Chew T.H."/>
            <person name="Savka M.A."/>
        </authorList>
    </citation>
    <scope>NUCLEOTIDE SEQUENCE [LARGE SCALE GENOMIC DNA]</scope>
    <source>
        <strain evidence="3 4">KF1</strain>
    </source>
</reference>
<reference evidence="5" key="3">
    <citation type="journal article" date="2017" name="J. Biotechnol.">
        <title>Complete genome sequence of Novosphingobium resinovorum SA1, a versatile xenobiotic-degrading bacterium capable of utilizing sulfanilic acid.</title>
        <authorList>
            <person name="Hegedus B."/>
            <person name="Kos P.B."/>
            <person name="Balint B."/>
            <person name="Maroti G."/>
            <person name="Gan H.M."/>
            <person name="Perei K."/>
            <person name="Rakhely G."/>
        </authorList>
    </citation>
    <scope>NUCLEOTIDE SEQUENCE [LARGE SCALE GENOMIC DNA]</scope>
    <source>
        <strain evidence="5">SA1</strain>
    </source>
</reference>
<reference evidence="2" key="2">
    <citation type="submission" date="2016-08" db="EMBL/GenBank/DDBJ databases">
        <authorList>
            <person name="Seilhamer J.J."/>
        </authorList>
    </citation>
    <scope>NUCLEOTIDE SEQUENCE [LARGE SCALE GENOMIC DNA]</scope>
    <source>
        <strain evidence="2">SA1</strain>
        <plasmid evidence="2">pSA2</plasmid>
    </source>
</reference>
<evidence type="ECO:0000313" key="2">
    <source>
        <dbReference type="EMBL" id="AOR80401.1"/>
    </source>
</evidence>
<protein>
    <submittedName>
        <fullName evidence="3">Uncharacterized protein</fullName>
    </submittedName>
</protein>
<feature type="region of interest" description="Disordered" evidence="1">
    <location>
        <begin position="1"/>
        <end position="25"/>
    </location>
</feature>
<accession>A0A031JIV8</accession>
<feature type="compositionally biased region" description="Basic residues" evidence="1">
    <location>
        <begin position="9"/>
        <end position="24"/>
    </location>
</feature>
<keyword evidence="2" id="KW-0614">Plasmid</keyword>
<gene>
    <name evidence="2" type="ORF">BES08_26360</name>
    <name evidence="3" type="ORF">BV97_04962</name>
</gene>